<sequence>MAEHLREKGMLKIDDPDNLNLWKVDLSDNLKDIITEEQIKNKGKELNAEVVMDAEVEDVMNPLVANEPLILTSRKLWNKPYDKWLSLYEYSEYLHNDSLVADKYNLMNQYYKQNLSVDNNYPWV</sequence>
<organism evidence="1 2">
    <name type="scientific">Glomus cerebriforme</name>
    <dbReference type="NCBI Taxonomy" id="658196"/>
    <lineage>
        <taxon>Eukaryota</taxon>
        <taxon>Fungi</taxon>
        <taxon>Fungi incertae sedis</taxon>
        <taxon>Mucoromycota</taxon>
        <taxon>Glomeromycotina</taxon>
        <taxon>Glomeromycetes</taxon>
        <taxon>Glomerales</taxon>
        <taxon>Glomeraceae</taxon>
        <taxon>Glomus</taxon>
    </lineage>
</organism>
<comment type="caution">
    <text evidence="1">The sequence shown here is derived from an EMBL/GenBank/DDBJ whole genome shotgun (WGS) entry which is preliminary data.</text>
</comment>
<accession>A0A397SC79</accession>
<protein>
    <submittedName>
        <fullName evidence="1">Uncharacterized protein</fullName>
    </submittedName>
</protein>
<evidence type="ECO:0000313" key="2">
    <source>
        <dbReference type="Proteomes" id="UP000265703"/>
    </source>
</evidence>
<reference evidence="1 2" key="1">
    <citation type="submission" date="2018-06" db="EMBL/GenBank/DDBJ databases">
        <title>Comparative genomics reveals the genomic features of Rhizophagus irregularis, R. cerebriforme, R. diaphanum and Gigaspora rosea, and their symbiotic lifestyle signature.</title>
        <authorList>
            <person name="Morin E."/>
            <person name="San Clemente H."/>
            <person name="Chen E.C.H."/>
            <person name="De La Providencia I."/>
            <person name="Hainaut M."/>
            <person name="Kuo A."/>
            <person name="Kohler A."/>
            <person name="Murat C."/>
            <person name="Tang N."/>
            <person name="Roy S."/>
            <person name="Loubradou J."/>
            <person name="Henrissat B."/>
            <person name="Grigoriev I.V."/>
            <person name="Corradi N."/>
            <person name="Roux C."/>
            <person name="Martin F.M."/>
        </authorList>
    </citation>
    <scope>NUCLEOTIDE SEQUENCE [LARGE SCALE GENOMIC DNA]</scope>
    <source>
        <strain evidence="1 2">DAOM 227022</strain>
    </source>
</reference>
<name>A0A397SC79_9GLOM</name>
<gene>
    <name evidence="1" type="ORF">C1645_880699</name>
</gene>
<proteinExistence type="predicted"/>
<dbReference type="Proteomes" id="UP000265703">
    <property type="component" value="Unassembled WGS sequence"/>
</dbReference>
<keyword evidence="2" id="KW-1185">Reference proteome</keyword>
<evidence type="ECO:0000313" key="1">
    <source>
        <dbReference type="EMBL" id="RIA83102.1"/>
    </source>
</evidence>
<dbReference type="EMBL" id="QKYT01000598">
    <property type="protein sequence ID" value="RIA83102.1"/>
    <property type="molecule type" value="Genomic_DNA"/>
</dbReference>
<dbReference type="AlphaFoldDB" id="A0A397SC79"/>